<comment type="caution">
    <text evidence="3">The sequence shown here is derived from an EMBL/GenBank/DDBJ whole genome shotgun (WGS) entry which is preliminary data.</text>
</comment>
<dbReference type="SMART" id="SM01196">
    <property type="entry name" value="FERM_C"/>
    <property type="match status" value="1"/>
</dbReference>
<dbReference type="SUPFAM" id="SSF54236">
    <property type="entry name" value="Ubiquitin-like"/>
    <property type="match status" value="1"/>
</dbReference>
<feature type="compositionally biased region" description="Basic and acidic residues" evidence="1">
    <location>
        <begin position="652"/>
        <end position="681"/>
    </location>
</feature>
<feature type="region of interest" description="Disordered" evidence="1">
    <location>
        <begin position="534"/>
        <end position="681"/>
    </location>
</feature>
<evidence type="ECO:0000256" key="1">
    <source>
        <dbReference type="SAM" id="MobiDB-lite"/>
    </source>
</evidence>
<dbReference type="PRINTS" id="PR00935">
    <property type="entry name" value="BAND41"/>
</dbReference>
<evidence type="ECO:0000313" key="4">
    <source>
        <dbReference type="Proteomes" id="UP001217089"/>
    </source>
</evidence>
<dbReference type="Gene3D" id="1.20.80.10">
    <property type="match status" value="1"/>
</dbReference>
<dbReference type="InterPro" id="IPR018979">
    <property type="entry name" value="FERM_N"/>
</dbReference>
<feature type="compositionally biased region" description="Basic and acidic residues" evidence="1">
    <location>
        <begin position="333"/>
        <end position="359"/>
    </location>
</feature>
<dbReference type="PROSITE" id="PS00660">
    <property type="entry name" value="FERM_1"/>
    <property type="match status" value="1"/>
</dbReference>
<dbReference type="SMART" id="SM00295">
    <property type="entry name" value="B41"/>
    <property type="match status" value="1"/>
</dbReference>
<proteinExistence type="predicted"/>
<dbReference type="CDD" id="cd14473">
    <property type="entry name" value="FERM_B-lobe"/>
    <property type="match status" value="1"/>
</dbReference>
<dbReference type="InterPro" id="IPR035963">
    <property type="entry name" value="FERM_2"/>
</dbReference>
<dbReference type="EMBL" id="JARBDR010000903">
    <property type="protein sequence ID" value="KAJ8304807.1"/>
    <property type="molecule type" value="Genomic_DNA"/>
</dbReference>
<dbReference type="PANTHER" id="PTHR23280">
    <property type="entry name" value="4.1 G PROTEIN"/>
    <property type="match status" value="1"/>
</dbReference>
<dbReference type="InterPro" id="IPR000299">
    <property type="entry name" value="FERM_domain"/>
</dbReference>
<name>A0ABQ9EHQ4_TEGGR</name>
<dbReference type="Pfam" id="PF00373">
    <property type="entry name" value="FERM_M"/>
    <property type="match status" value="1"/>
</dbReference>
<feature type="compositionally biased region" description="Basic and acidic residues" evidence="1">
    <location>
        <begin position="388"/>
        <end position="422"/>
    </location>
</feature>
<dbReference type="InterPro" id="IPR019748">
    <property type="entry name" value="FERM_central"/>
</dbReference>
<dbReference type="InterPro" id="IPR018980">
    <property type="entry name" value="FERM_PH-like_C"/>
</dbReference>
<dbReference type="PROSITE" id="PS00661">
    <property type="entry name" value="FERM_2"/>
    <property type="match status" value="1"/>
</dbReference>
<organism evidence="3 4">
    <name type="scientific">Tegillarca granosa</name>
    <name type="common">Malaysian cockle</name>
    <name type="synonym">Anadara granosa</name>
    <dbReference type="NCBI Taxonomy" id="220873"/>
    <lineage>
        <taxon>Eukaryota</taxon>
        <taxon>Metazoa</taxon>
        <taxon>Spiralia</taxon>
        <taxon>Lophotrochozoa</taxon>
        <taxon>Mollusca</taxon>
        <taxon>Bivalvia</taxon>
        <taxon>Autobranchia</taxon>
        <taxon>Pteriomorphia</taxon>
        <taxon>Arcoida</taxon>
        <taxon>Arcoidea</taxon>
        <taxon>Arcidae</taxon>
        <taxon>Tegillarca</taxon>
    </lineage>
</organism>
<keyword evidence="4" id="KW-1185">Reference proteome</keyword>
<dbReference type="Proteomes" id="UP001217089">
    <property type="component" value="Unassembled WGS sequence"/>
</dbReference>
<gene>
    <name evidence="3" type="ORF">KUTeg_018390</name>
</gene>
<dbReference type="Pfam" id="PF09379">
    <property type="entry name" value="FERM_N"/>
    <property type="match status" value="1"/>
</dbReference>
<reference evidence="3 4" key="1">
    <citation type="submission" date="2022-12" db="EMBL/GenBank/DDBJ databases">
        <title>Chromosome-level genome of Tegillarca granosa.</title>
        <authorList>
            <person name="Kim J."/>
        </authorList>
    </citation>
    <scope>NUCLEOTIDE SEQUENCE [LARGE SCALE GENOMIC DNA]</scope>
    <source>
        <strain evidence="3">Teg-2019</strain>
        <tissue evidence="3">Adductor muscle</tissue>
    </source>
</reference>
<dbReference type="InterPro" id="IPR019749">
    <property type="entry name" value="Band_41_domain"/>
</dbReference>
<dbReference type="Gene3D" id="2.30.29.30">
    <property type="entry name" value="Pleckstrin-homology domain (PH domain)/Phosphotyrosine-binding domain (PTB)"/>
    <property type="match status" value="1"/>
</dbReference>
<feature type="compositionally biased region" description="Basic and acidic residues" evidence="1">
    <location>
        <begin position="534"/>
        <end position="559"/>
    </location>
</feature>
<feature type="compositionally biased region" description="Acidic residues" evidence="1">
    <location>
        <begin position="616"/>
        <end position="633"/>
    </location>
</feature>
<accession>A0ABQ9EHQ4</accession>
<evidence type="ECO:0000259" key="2">
    <source>
        <dbReference type="PROSITE" id="PS50057"/>
    </source>
</evidence>
<dbReference type="Pfam" id="PF09380">
    <property type="entry name" value="FERM_C"/>
    <property type="match status" value="1"/>
</dbReference>
<dbReference type="InterPro" id="IPR000798">
    <property type="entry name" value="Ez/rad/moesin-like"/>
</dbReference>
<dbReference type="SUPFAM" id="SSF50729">
    <property type="entry name" value="PH domain-like"/>
    <property type="match status" value="1"/>
</dbReference>
<dbReference type="InterPro" id="IPR029071">
    <property type="entry name" value="Ubiquitin-like_domsf"/>
</dbReference>
<evidence type="ECO:0000313" key="3">
    <source>
        <dbReference type="EMBL" id="KAJ8304807.1"/>
    </source>
</evidence>
<dbReference type="InterPro" id="IPR014352">
    <property type="entry name" value="FERM/acyl-CoA-bd_prot_sf"/>
</dbReference>
<feature type="compositionally biased region" description="Basic and acidic residues" evidence="1">
    <location>
        <begin position="568"/>
        <end position="579"/>
    </location>
</feature>
<dbReference type="InterPro" id="IPR019747">
    <property type="entry name" value="FERM_CS"/>
</dbReference>
<dbReference type="InterPro" id="IPR011993">
    <property type="entry name" value="PH-like_dom_sf"/>
</dbReference>
<feature type="domain" description="FERM" evidence="2">
    <location>
        <begin position="20"/>
        <end position="305"/>
    </location>
</feature>
<sequence>MGEPRAVNRRVEQVRSARMVICRVLMLDGTYYETQIDKRAVGLTLFDTVCDSVDLLEKDYFGLSYTDPSLPTVKLWLNHEKKISKQMKGLPWEFAFEVKFYPGDPQQLHEDLTRYQLCLQLRNDIVCGKLPCSVVTYTLLGSYTVQSELGDFDVEEYGPGIEYLKDMQFAPNQDRELLQKIAELHKTHRGQTPEEAELHFLENAKKLALYGVQLQDAKDAFGVDIQIGVCASGIIIFQDKLQINKFVWPKVIKMSYRRNKFYVKLRAGEFEDFQSQIGFRLLNVKLAKILWKICVEHHSFFRFRESEAPKKREMYKRRPPRETEPPPPPRPQYIDDNHYPEKRHPVDEQEYSDREREGYGSEDDSPIDRKSRLEKIHAVPTPLSMVLNREKREHHENNVDEPPRYNHRYDDEDSLPEKHHHEDDEDVMNNNVMHSVELDTNTFILFNMELTSHDFESVDTISYFYYIKMILFQFIFLKCNWYRYMYMQSMCFERAIDAPTSHNEPQPRHEEEPPQGPPRALLSKKEIKRLEKEEKAKLKKEKEEAKKRKKAEEKELKKLEKTRKKSGKEKQQDIGRDWQEAMAVASSPIPHDSDEDEKPRRLNRLHSFEEQKVSPPEDDDKDREEVHDDDYEGDRDKHRHSDREDEEASGSDEEHKSSSDSKPVEKEAEVDQARAGEEFDL</sequence>
<feature type="compositionally biased region" description="Basic and acidic residues" evidence="1">
    <location>
        <begin position="634"/>
        <end position="643"/>
    </location>
</feature>
<feature type="region of interest" description="Disordered" evidence="1">
    <location>
        <begin position="500"/>
        <end position="522"/>
    </location>
</feature>
<dbReference type="Gene3D" id="3.10.20.90">
    <property type="entry name" value="Phosphatidylinositol 3-kinase Catalytic Subunit, Chain A, domain 1"/>
    <property type="match status" value="1"/>
</dbReference>
<protein>
    <recommendedName>
        <fullName evidence="2">FERM domain-containing protein</fullName>
    </recommendedName>
</protein>
<dbReference type="SUPFAM" id="SSF47031">
    <property type="entry name" value="Second domain of FERM"/>
    <property type="match status" value="1"/>
</dbReference>
<feature type="compositionally biased region" description="Basic and acidic residues" evidence="1">
    <location>
        <begin position="366"/>
        <end position="377"/>
    </location>
</feature>
<dbReference type="PROSITE" id="PS50057">
    <property type="entry name" value="FERM_3"/>
    <property type="match status" value="1"/>
</dbReference>
<dbReference type="PRINTS" id="PR00661">
    <property type="entry name" value="ERMFAMILY"/>
</dbReference>
<dbReference type="PANTHER" id="PTHR23280:SF21">
    <property type="entry name" value="PROTEIN 4.1 HOMOLOG"/>
    <property type="match status" value="1"/>
</dbReference>
<feature type="region of interest" description="Disordered" evidence="1">
    <location>
        <begin position="311"/>
        <end position="424"/>
    </location>
</feature>